<dbReference type="EMBL" id="CM000782">
    <property type="protein sequence ID" value="AQK78820.1"/>
    <property type="molecule type" value="Genomic_DNA"/>
</dbReference>
<dbReference type="EMBL" id="CM000782">
    <property type="protein sequence ID" value="AQK78846.1"/>
    <property type="molecule type" value="Genomic_DNA"/>
</dbReference>
<dbReference type="EMBL" id="CM000782">
    <property type="protein sequence ID" value="AQK78785.1"/>
    <property type="molecule type" value="Genomic_DNA"/>
</dbReference>
<dbReference type="EMBL" id="CM000782">
    <property type="protein sequence ID" value="AQK78749.1"/>
    <property type="molecule type" value="Genomic_DNA"/>
</dbReference>
<dbReference type="EMBL" id="CM000782">
    <property type="protein sequence ID" value="AQK78735.1"/>
    <property type="molecule type" value="Genomic_DNA"/>
</dbReference>
<dbReference type="EMBL" id="CM000782">
    <property type="protein sequence ID" value="AQK78732.1"/>
    <property type="molecule type" value="Genomic_DNA"/>
</dbReference>
<dbReference type="EMBL" id="CM000782">
    <property type="protein sequence ID" value="AQK78856.1"/>
    <property type="molecule type" value="Genomic_DNA"/>
</dbReference>
<evidence type="ECO:0000256" key="1">
    <source>
        <dbReference type="SAM" id="MobiDB-lite"/>
    </source>
</evidence>
<dbReference type="EMBL" id="CM000782">
    <property type="protein sequence ID" value="AQK78852.1"/>
    <property type="molecule type" value="Genomic_DNA"/>
</dbReference>
<dbReference type="EMBL" id="CM000782">
    <property type="protein sequence ID" value="AQK78762.1"/>
    <property type="molecule type" value="Genomic_DNA"/>
</dbReference>
<dbReference type="EMBL" id="CM000782">
    <property type="protein sequence ID" value="AQK78873.1"/>
    <property type="molecule type" value="Genomic_DNA"/>
</dbReference>
<dbReference type="EMBL" id="CM000782">
    <property type="protein sequence ID" value="AQK78830.1"/>
    <property type="molecule type" value="Genomic_DNA"/>
</dbReference>
<dbReference type="EMBL" id="CM000782">
    <property type="protein sequence ID" value="AQK78887.1"/>
    <property type="molecule type" value="Genomic_DNA"/>
</dbReference>
<accession>A0A1D6LFS4</accession>
<dbReference type="EMBL" id="CM000782">
    <property type="protein sequence ID" value="AQK78815.1"/>
    <property type="molecule type" value="Genomic_DNA"/>
</dbReference>
<protein>
    <submittedName>
        <fullName evidence="2">Putative sucrose-phosphatase 2</fullName>
    </submittedName>
</protein>
<dbReference type="EMBL" id="CM000782">
    <property type="protein sequence ID" value="AQK78715.1"/>
    <property type="molecule type" value="Genomic_DNA"/>
</dbReference>
<dbReference type="EMBL" id="CM000782">
    <property type="protein sequence ID" value="AQK78836.1"/>
    <property type="molecule type" value="Genomic_DNA"/>
</dbReference>
<dbReference type="EMBL" id="CM000782">
    <property type="protein sequence ID" value="AQK78720.1"/>
    <property type="molecule type" value="Genomic_DNA"/>
</dbReference>
<dbReference type="EMBL" id="CM000782">
    <property type="protein sequence ID" value="AQK78703.1"/>
    <property type="molecule type" value="Genomic_DNA"/>
</dbReference>
<dbReference type="AlphaFoldDB" id="A0A1D6LFS4"/>
<dbReference type="EMBL" id="CM000782">
    <property type="protein sequence ID" value="AQK78713.1"/>
    <property type="molecule type" value="Genomic_DNA"/>
</dbReference>
<dbReference type="EMBL" id="CM000782">
    <property type="protein sequence ID" value="AQK78876.1"/>
    <property type="molecule type" value="Genomic_DNA"/>
</dbReference>
<dbReference type="EMBL" id="CM000782">
    <property type="protein sequence ID" value="AQK78828.1"/>
    <property type="molecule type" value="Genomic_DNA"/>
</dbReference>
<dbReference type="EMBL" id="CM000782">
    <property type="protein sequence ID" value="AQK78756.1"/>
    <property type="molecule type" value="Genomic_DNA"/>
</dbReference>
<dbReference type="EMBL" id="CM000782">
    <property type="protein sequence ID" value="AQK78731.1"/>
    <property type="molecule type" value="Genomic_DNA"/>
</dbReference>
<dbReference type="EMBL" id="CM000782">
    <property type="protein sequence ID" value="AQK78829.1"/>
    <property type="molecule type" value="Genomic_DNA"/>
</dbReference>
<dbReference type="EMBL" id="CM000782">
    <property type="protein sequence ID" value="AQK78878.1"/>
    <property type="molecule type" value="Genomic_DNA"/>
</dbReference>
<dbReference type="EMBL" id="CM000782">
    <property type="protein sequence ID" value="AQK78845.1"/>
    <property type="molecule type" value="Genomic_DNA"/>
</dbReference>
<dbReference type="EMBL" id="CM000782">
    <property type="protein sequence ID" value="AQK78761.1"/>
    <property type="molecule type" value="Genomic_DNA"/>
</dbReference>
<dbReference type="EMBL" id="CM000782">
    <property type="protein sequence ID" value="AQK78850.1"/>
    <property type="molecule type" value="Genomic_DNA"/>
</dbReference>
<dbReference type="EMBL" id="CM000782">
    <property type="protein sequence ID" value="AQK78837.1"/>
    <property type="molecule type" value="Genomic_DNA"/>
</dbReference>
<dbReference type="EMBL" id="CM000782">
    <property type="protein sequence ID" value="AQK78865.1"/>
    <property type="molecule type" value="Genomic_DNA"/>
</dbReference>
<proteinExistence type="predicted"/>
<dbReference type="EMBL" id="CM000782">
    <property type="protein sequence ID" value="AQK78737.1"/>
    <property type="molecule type" value="Genomic_DNA"/>
</dbReference>
<dbReference type="EMBL" id="CM000782">
    <property type="protein sequence ID" value="AQK78792.1"/>
    <property type="molecule type" value="Genomic_DNA"/>
</dbReference>
<dbReference type="EMBL" id="CM000782">
    <property type="protein sequence ID" value="AQK78764.1"/>
    <property type="molecule type" value="Genomic_DNA"/>
</dbReference>
<dbReference type="EMBL" id="CM000782">
    <property type="protein sequence ID" value="AQK78788.1"/>
    <property type="molecule type" value="Genomic_DNA"/>
</dbReference>
<dbReference type="EMBL" id="CM000782">
    <property type="protein sequence ID" value="AQK78736.1"/>
    <property type="molecule type" value="Genomic_DNA"/>
</dbReference>
<dbReference type="EMBL" id="CM000782">
    <property type="protein sequence ID" value="AQK78838.1"/>
    <property type="molecule type" value="Genomic_DNA"/>
</dbReference>
<dbReference type="EMBL" id="CM000782">
    <property type="protein sequence ID" value="AQK78858.1"/>
    <property type="molecule type" value="Genomic_DNA"/>
</dbReference>
<dbReference type="EMBL" id="CM000782">
    <property type="protein sequence ID" value="AQK78890.1"/>
    <property type="molecule type" value="Genomic_DNA"/>
</dbReference>
<dbReference type="EMBL" id="CM000782">
    <property type="protein sequence ID" value="AQK78826.1"/>
    <property type="molecule type" value="Genomic_DNA"/>
</dbReference>
<dbReference type="EMBL" id="CM000782">
    <property type="protein sequence ID" value="AQK78710.1"/>
    <property type="molecule type" value="Genomic_DNA"/>
</dbReference>
<dbReference type="EMBL" id="CM000782">
    <property type="protein sequence ID" value="AQK78745.1"/>
    <property type="molecule type" value="Genomic_DNA"/>
</dbReference>
<dbReference type="EMBL" id="CM000782">
    <property type="protein sequence ID" value="AQK78883.1"/>
    <property type="molecule type" value="Genomic_DNA"/>
</dbReference>
<dbReference type="EMBL" id="CM000782">
    <property type="protein sequence ID" value="AQK78863.1"/>
    <property type="molecule type" value="Genomic_DNA"/>
</dbReference>
<dbReference type="EMBL" id="CM000782">
    <property type="protein sequence ID" value="AQK78814.1"/>
    <property type="molecule type" value="Genomic_DNA"/>
</dbReference>
<feature type="compositionally biased region" description="Pro residues" evidence="1">
    <location>
        <begin position="63"/>
        <end position="74"/>
    </location>
</feature>
<sequence>MLPTSPPPIAHQPSPTSPHYLTPWMVATVPAPVPHTHQAGLADPAAANAAPSPDVSAARPPTHFRPPPAPPFARPPATSAPSATSARFSRHRPDLRAIRNRRASYPFSTAHSVWNNLRVGSLLPSPSPFPTTRFGDGELRAGATAGRFCCWCGGGGAARVVRRRLHGGGARAEFDWLALYCNLTRGDGPDGNNGKLVLEELLSCAATQFCFPQILSCEEKKKTRTRRVR</sequence>
<feature type="compositionally biased region" description="Low complexity" evidence="1">
    <location>
        <begin position="75"/>
        <end position="87"/>
    </location>
</feature>
<evidence type="ECO:0000313" key="2">
    <source>
        <dbReference type="EMBL" id="AQK78856.1"/>
    </source>
</evidence>
<dbReference type="EMBL" id="CM000782">
    <property type="protein sequence ID" value="AQK78714.1"/>
    <property type="molecule type" value="Genomic_DNA"/>
</dbReference>
<dbReference type="EMBL" id="CM000782">
    <property type="protein sequence ID" value="AQK78806.1"/>
    <property type="molecule type" value="Genomic_DNA"/>
</dbReference>
<dbReference type="EMBL" id="CM000782">
    <property type="protein sequence ID" value="AQK78848.1"/>
    <property type="molecule type" value="Genomic_DNA"/>
</dbReference>
<dbReference type="EMBL" id="CM000782">
    <property type="protein sequence ID" value="AQK78799.1"/>
    <property type="molecule type" value="Genomic_DNA"/>
</dbReference>
<dbReference type="EMBL" id="CM000782">
    <property type="protein sequence ID" value="AQK78786.1"/>
    <property type="molecule type" value="Genomic_DNA"/>
</dbReference>
<dbReference type="EMBL" id="CM000782">
    <property type="protein sequence ID" value="AQK78821.1"/>
    <property type="molecule type" value="Genomic_DNA"/>
</dbReference>
<dbReference type="EMBL" id="CM000782">
    <property type="protein sequence ID" value="AQK78774.1"/>
    <property type="molecule type" value="Genomic_DNA"/>
</dbReference>
<dbReference type="EMBL" id="CM000782">
    <property type="protein sequence ID" value="AQK78771.1"/>
    <property type="molecule type" value="Genomic_DNA"/>
</dbReference>
<dbReference type="EMBL" id="CM000782">
    <property type="protein sequence ID" value="AQK78739.1"/>
    <property type="molecule type" value="Genomic_DNA"/>
</dbReference>
<dbReference type="EMBL" id="CM000782">
    <property type="protein sequence ID" value="AQK78753.1"/>
    <property type="molecule type" value="Genomic_DNA"/>
</dbReference>
<dbReference type="EMBL" id="CM000782">
    <property type="protein sequence ID" value="AQK78844.1"/>
    <property type="molecule type" value="Genomic_DNA"/>
</dbReference>
<dbReference type="EMBL" id="CM000782">
    <property type="protein sequence ID" value="AQK78763.1"/>
    <property type="molecule type" value="Genomic_DNA"/>
</dbReference>
<dbReference type="EMBL" id="CM000782">
    <property type="protein sequence ID" value="AQK78722.1"/>
    <property type="molecule type" value="Genomic_DNA"/>
</dbReference>
<dbReference type="EMBL" id="CM000782">
    <property type="protein sequence ID" value="AQK78842.1"/>
    <property type="molecule type" value="Genomic_DNA"/>
</dbReference>
<dbReference type="EMBL" id="CM000782">
    <property type="protein sequence ID" value="AQK78797.1"/>
    <property type="molecule type" value="Genomic_DNA"/>
</dbReference>
<dbReference type="EMBL" id="CM000782">
    <property type="protein sequence ID" value="AQK78748.1"/>
    <property type="molecule type" value="Genomic_DNA"/>
</dbReference>
<dbReference type="EMBL" id="CM000782">
    <property type="protein sequence ID" value="AQK78893.1"/>
    <property type="molecule type" value="Genomic_DNA"/>
</dbReference>
<dbReference type="EMBL" id="CM000782">
    <property type="protein sequence ID" value="AQK78813.1"/>
    <property type="molecule type" value="Genomic_DNA"/>
</dbReference>
<dbReference type="EMBL" id="CM000782">
    <property type="protein sequence ID" value="AQK78802.1"/>
    <property type="molecule type" value="Genomic_DNA"/>
</dbReference>
<dbReference type="EMBL" id="CM000782">
    <property type="protein sequence ID" value="AQK78881.1"/>
    <property type="molecule type" value="Genomic_DNA"/>
</dbReference>
<reference evidence="2" key="1">
    <citation type="submission" date="2015-12" db="EMBL/GenBank/DDBJ databases">
        <title>Update maize B73 reference genome by single molecule sequencing technologies.</title>
        <authorList>
            <consortium name="Maize Genome Sequencing Project"/>
            <person name="Ware D."/>
        </authorList>
    </citation>
    <scope>NUCLEOTIDE SEQUENCE</scope>
    <source>
        <tissue evidence="2">Seedling</tissue>
    </source>
</reference>
<name>A0A1D6LFS4_MAIZE</name>
<dbReference type="EMBL" id="CM000782">
    <property type="protein sequence ID" value="AQK78892.1"/>
    <property type="molecule type" value="Genomic_DNA"/>
</dbReference>
<feature type="region of interest" description="Disordered" evidence="1">
    <location>
        <begin position="45"/>
        <end position="94"/>
    </location>
</feature>
<dbReference type="EMBL" id="CM000782">
    <property type="protein sequence ID" value="AQK78891.1"/>
    <property type="molecule type" value="Genomic_DNA"/>
</dbReference>
<gene>
    <name evidence="2" type="ORF">ZEAMMB73_Zm00001d035346</name>
</gene>
<feature type="compositionally biased region" description="Low complexity" evidence="1">
    <location>
        <begin position="45"/>
        <end position="61"/>
    </location>
</feature>
<dbReference type="EMBL" id="CM000782">
    <property type="protein sequence ID" value="AQK78760.1"/>
    <property type="molecule type" value="Genomic_DNA"/>
</dbReference>
<dbReference type="EMBL" id="CM000782">
    <property type="protein sequence ID" value="AQK78871.1"/>
    <property type="molecule type" value="Genomic_DNA"/>
</dbReference>
<dbReference type="EMBL" id="CM000782">
    <property type="protein sequence ID" value="AQK78733.1"/>
    <property type="molecule type" value="Genomic_DNA"/>
</dbReference>
<dbReference type="EMBL" id="CM000782">
    <property type="protein sequence ID" value="AQK78857.1"/>
    <property type="molecule type" value="Genomic_DNA"/>
</dbReference>
<dbReference type="EMBL" id="CM000782">
    <property type="protein sequence ID" value="AQK78728.1"/>
    <property type="molecule type" value="Genomic_DNA"/>
</dbReference>
<dbReference type="EMBL" id="CM000782">
    <property type="protein sequence ID" value="AQK78772.1"/>
    <property type="molecule type" value="Genomic_DNA"/>
</dbReference>
<dbReference type="EMBL" id="CM000782">
    <property type="protein sequence ID" value="AQK78831.1"/>
    <property type="molecule type" value="Genomic_DNA"/>
</dbReference>
<dbReference type="EMBL" id="CM000782">
    <property type="protein sequence ID" value="AQK78855.1"/>
    <property type="molecule type" value="Genomic_DNA"/>
</dbReference>
<dbReference type="EMBL" id="CM000782">
    <property type="protein sequence ID" value="AQK78747.1"/>
    <property type="molecule type" value="Genomic_DNA"/>
</dbReference>
<dbReference type="EMBL" id="CM000782">
    <property type="protein sequence ID" value="AQK78769.1"/>
    <property type="molecule type" value="Genomic_DNA"/>
</dbReference>
<dbReference type="EMBL" id="CM000782">
    <property type="protein sequence ID" value="AQK78777.1"/>
    <property type="molecule type" value="Genomic_DNA"/>
</dbReference>
<dbReference type="EMBL" id="CM000782">
    <property type="protein sequence ID" value="AQK78709.1"/>
    <property type="molecule type" value="Genomic_DNA"/>
</dbReference>
<dbReference type="EMBL" id="CM000782">
    <property type="protein sequence ID" value="AQK78729.1"/>
    <property type="molecule type" value="Genomic_DNA"/>
</dbReference>
<dbReference type="EMBL" id="CM000782">
    <property type="protein sequence ID" value="AQK78743.1"/>
    <property type="molecule type" value="Genomic_DNA"/>
</dbReference>
<dbReference type="EMBL" id="CM000782">
    <property type="protein sequence ID" value="AQK78766.1"/>
    <property type="molecule type" value="Genomic_DNA"/>
</dbReference>
<dbReference type="EMBL" id="CM000782">
    <property type="protein sequence ID" value="AQK78779.1"/>
    <property type="molecule type" value="Genomic_DNA"/>
</dbReference>
<dbReference type="EMBL" id="CM000782">
    <property type="protein sequence ID" value="AQK78886.1"/>
    <property type="molecule type" value="Genomic_DNA"/>
</dbReference>
<dbReference type="EMBL" id="CM000782">
    <property type="protein sequence ID" value="AQK78808.1"/>
    <property type="molecule type" value="Genomic_DNA"/>
</dbReference>
<dbReference type="EMBL" id="CM000782">
    <property type="protein sequence ID" value="AQK78862.1"/>
    <property type="molecule type" value="Genomic_DNA"/>
</dbReference>
<dbReference type="EMBL" id="CM000782">
    <property type="protein sequence ID" value="AQK78803.1"/>
    <property type="molecule type" value="Genomic_DNA"/>
</dbReference>
<dbReference type="EMBL" id="CM000782">
    <property type="protein sequence ID" value="AQK78719.1"/>
    <property type="molecule type" value="Genomic_DNA"/>
</dbReference>
<dbReference type="EMBL" id="CM000782">
    <property type="protein sequence ID" value="AQK78832.1"/>
    <property type="molecule type" value="Genomic_DNA"/>
</dbReference>
<dbReference type="EMBL" id="CM000782">
    <property type="protein sequence ID" value="AQK78727.1"/>
    <property type="molecule type" value="Genomic_DNA"/>
</dbReference>
<organism evidence="2">
    <name type="scientific">Zea mays</name>
    <name type="common">Maize</name>
    <dbReference type="NCBI Taxonomy" id="4577"/>
    <lineage>
        <taxon>Eukaryota</taxon>
        <taxon>Viridiplantae</taxon>
        <taxon>Streptophyta</taxon>
        <taxon>Embryophyta</taxon>
        <taxon>Tracheophyta</taxon>
        <taxon>Spermatophyta</taxon>
        <taxon>Magnoliopsida</taxon>
        <taxon>Liliopsida</taxon>
        <taxon>Poales</taxon>
        <taxon>Poaceae</taxon>
        <taxon>PACMAD clade</taxon>
        <taxon>Panicoideae</taxon>
        <taxon>Andropogonodae</taxon>
        <taxon>Andropogoneae</taxon>
        <taxon>Tripsacinae</taxon>
        <taxon>Zea</taxon>
    </lineage>
</organism>
<dbReference type="EMBL" id="CM000782">
    <property type="protein sequence ID" value="AQK78833.1"/>
    <property type="molecule type" value="Genomic_DNA"/>
</dbReference>
<dbReference type="EMBL" id="CM000782">
    <property type="protein sequence ID" value="AQK78864.1"/>
    <property type="molecule type" value="Genomic_DNA"/>
</dbReference>
<dbReference type="EMBL" id="CM000782">
    <property type="protein sequence ID" value="AQK78796.1"/>
    <property type="molecule type" value="Genomic_DNA"/>
</dbReference>